<feature type="transmembrane region" description="Helical" evidence="4">
    <location>
        <begin position="75"/>
        <end position="94"/>
    </location>
</feature>
<dbReference type="AlphaFoldDB" id="A0A1H4N4F4"/>
<dbReference type="InterPro" id="IPR011701">
    <property type="entry name" value="MFS"/>
</dbReference>
<dbReference type="Proteomes" id="UP000182409">
    <property type="component" value="Unassembled WGS sequence"/>
</dbReference>
<accession>A0A1H4N4F4</accession>
<reference evidence="6 7" key="1">
    <citation type="submission" date="2016-10" db="EMBL/GenBank/DDBJ databases">
        <authorList>
            <person name="de Groot N.N."/>
        </authorList>
    </citation>
    <scope>NUCLEOTIDE SEQUENCE [LARGE SCALE GENOMIC DNA]</scope>
    <source>
        <strain evidence="6 7">AB35.6</strain>
    </source>
</reference>
<proteinExistence type="predicted"/>
<dbReference type="PANTHER" id="PTHR43129:SF1">
    <property type="entry name" value="FOSMIDOMYCIN RESISTANCE PROTEIN"/>
    <property type="match status" value="1"/>
</dbReference>
<evidence type="ECO:0000256" key="1">
    <source>
        <dbReference type="ARBA" id="ARBA00022692"/>
    </source>
</evidence>
<dbReference type="PANTHER" id="PTHR43129">
    <property type="entry name" value="FOSMIDOMYCIN RESISTANCE PROTEIN"/>
    <property type="match status" value="1"/>
</dbReference>
<dbReference type="GO" id="GO:0005886">
    <property type="term" value="C:plasma membrane"/>
    <property type="evidence" value="ECO:0007669"/>
    <property type="project" value="TreeGrafter"/>
</dbReference>
<gene>
    <name evidence="6" type="ORF">SAMN05443244_2118</name>
</gene>
<sequence length="410" mass="43283">MTGRQENSTAYGVLGAASLCHMLNDMVQSLFIAAYPIFKGNFHLSFGQIGALTLVFQITASLLQPVVGLYTDRKPLPYSLPFGMTISLAGLLTLAFAPSYAMLLLGGALLGIGSSIFHPESSRLARLASGGAHGMAQSIFQVGGNFGSSLGPLLIAFVVLPRGQQSLAWFSLASLLGIVLLSGLGRWYQLHGRTIHKKQIAAKVQTLTRRQVGRALAVLIALTMSKYFYLASITSYYVFYLMQHFRLSQKDAQLDLFLFLAAVAAGTVIGGPVGDRIGRKKVIWISIAGVLPLTLLLPYVSLPITVVLSVLIGLVLASAFSAILVYAQELMPGRVGMVSGLFFGLAFGLGGLGAALLGTLADHTSIVFVYKVCAFLPALGLLTVLLPNLGGDGGGRPSPTPSLDAEELPA</sequence>
<dbReference type="EMBL" id="FNSD01000001">
    <property type="protein sequence ID" value="SEB89472.1"/>
    <property type="molecule type" value="Genomic_DNA"/>
</dbReference>
<dbReference type="GO" id="GO:0022857">
    <property type="term" value="F:transmembrane transporter activity"/>
    <property type="evidence" value="ECO:0007669"/>
    <property type="project" value="InterPro"/>
</dbReference>
<feature type="transmembrane region" description="Helical" evidence="4">
    <location>
        <begin position="12"/>
        <end position="38"/>
    </location>
</feature>
<dbReference type="OrthoDB" id="9770492at2"/>
<evidence type="ECO:0000256" key="4">
    <source>
        <dbReference type="SAM" id="Phobius"/>
    </source>
</evidence>
<feature type="transmembrane region" description="Helical" evidence="4">
    <location>
        <begin position="367"/>
        <end position="386"/>
    </location>
</feature>
<dbReference type="SUPFAM" id="SSF103473">
    <property type="entry name" value="MFS general substrate transporter"/>
    <property type="match status" value="1"/>
</dbReference>
<keyword evidence="3 4" id="KW-0472">Membrane</keyword>
<dbReference type="Pfam" id="PF07690">
    <property type="entry name" value="MFS_1"/>
    <property type="match status" value="1"/>
</dbReference>
<dbReference type="Gene3D" id="1.20.1250.20">
    <property type="entry name" value="MFS general substrate transporter like domains"/>
    <property type="match status" value="2"/>
</dbReference>
<keyword evidence="1 4" id="KW-0812">Transmembrane</keyword>
<evidence type="ECO:0000256" key="2">
    <source>
        <dbReference type="ARBA" id="ARBA00022989"/>
    </source>
</evidence>
<feature type="transmembrane region" description="Helical" evidence="4">
    <location>
        <begin position="306"/>
        <end position="326"/>
    </location>
</feature>
<feature type="domain" description="Major facilitator superfamily (MFS) profile" evidence="5">
    <location>
        <begin position="13"/>
        <end position="390"/>
    </location>
</feature>
<feature type="transmembrane region" description="Helical" evidence="4">
    <location>
        <begin position="44"/>
        <end position="63"/>
    </location>
</feature>
<dbReference type="RefSeq" id="WP_074655928.1">
    <property type="nucleotide sequence ID" value="NZ_FNSD01000001.1"/>
</dbReference>
<evidence type="ECO:0000259" key="5">
    <source>
        <dbReference type="PROSITE" id="PS50850"/>
    </source>
</evidence>
<feature type="transmembrane region" description="Helical" evidence="4">
    <location>
        <begin position="338"/>
        <end position="361"/>
    </location>
</feature>
<feature type="transmembrane region" description="Helical" evidence="4">
    <location>
        <begin position="100"/>
        <end position="118"/>
    </location>
</feature>
<organism evidence="6 7">
    <name type="scientific">Terriglobus roseus</name>
    <dbReference type="NCBI Taxonomy" id="392734"/>
    <lineage>
        <taxon>Bacteria</taxon>
        <taxon>Pseudomonadati</taxon>
        <taxon>Acidobacteriota</taxon>
        <taxon>Terriglobia</taxon>
        <taxon>Terriglobales</taxon>
        <taxon>Acidobacteriaceae</taxon>
        <taxon>Terriglobus</taxon>
    </lineage>
</organism>
<dbReference type="PROSITE" id="PS50850">
    <property type="entry name" value="MFS"/>
    <property type="match status" value="1"/>
</dbReference>
<evidence type="ECO:0000313" key="7">
    <source>
        <dbReference type="Proteomes" id="UP000182409"/>
    </source>
</evidence>
<feature type="transmembrane region" description="Helical" evidence="4">
    <location>
        <begin position="139"/>
        <end position="160"/>
    </location>
</feature>
<keyword evidence="2 4" id="KW-1133">Transmembrane helix</keyword>
<dbReference type="InterPro" id="IPR036259">
    <property type="entry name" value="MFS_trans_sf"/>
</dbReference>
<evidence type="ECO:0000256" key="3">
    <source>
        <dbReference type="ARBA" id="ARBA00023136"/>
    </source>
</evidence>
<feature type="transmembrane region" description="Helical" evidence="4">
    <location>
        <begin position="282"/>
        <end position="300"/>
    </location>
</feature>
<dbReference type="CDD" id="cd17478">
    <property type="entry name" value="MFS_FsR"/>
    <property type="match status" value="1"/>
</dbReference>
<feature type="transmembrane region" description="Helical" evidence="4">
    <location>
        <begin position="166"/>
        <end position="188"/>
    </location>
</feature>
<feature type="transmembrane region" description="Helical" evidence="4">
    <location>
        <begin position="252"/>
        <end position="270"/>
    </location>
</feature>
<name>A0A1H4N4F4_9BACT</name>
<dbReference type="InterPro" id="IPR020846">
    <property type="entry name" value="MFS_dom"/>
</dbReference>
<evidence type="ECO:0000313" key="6">
    <source>
        <dbReference type="EMBL" id="SEB89472.1"/>
    </source>
</evidence>
<protein>
    <submittedName>
        <fullName evidence="6">MFS transporter, FSR family, fosmidomycin resistance protein</fullName>
    </submittedName>
</protein>
<feature type="transmembrane region" description="Helical" evidence="4">
    <location>
        <begin position="215"/>
        <end position="240"/>
    </location>
</feature>